<dbReference type="PRINTS" id="PR01434">
    <property type="entry name" value="NADHDHGNASE5"/>
</dbReference>
<name>A0A519BJ66_ACIG2</name>
<evidence type="ECO:0000256" key="2">
    <source>
        <dbReference type="ARBA" id="ARBA00022475"/>
    </source>
</evidence>
<keyword evidence="6 8" id="KW-0472">Membrane</keyword>
<evidence type="ECO:0000313" key="10">
    <source>
        <dbReference type="EMBL" id="RZD17302.1"/>
    </source>
</evidence>
<evidence type="ECO:0000256" key="6">
    <source>
        <dbReference type="ARBA" id="ARBA00023136"/>
    </source>
</evidence>
<feature type="transmembrane region" description="Helical" evidence="8">
    <location>
        <begin position="466"/>
        <end position="488"/>
    </location>
</feature>
<evidence type="ECO:0000313" key="11">
    <source>
        <dbReference type="Proteomes" id="UP000316562"/>
    </source>
</evidence>
<dbReference type="InterPro" id="IPR052175">
    <property type="entry name" value="ComplexI-like_HydComp"/>
</dbReference>
<evidence type="ECO:0000256" key="1">
    <source>
        <dbReference type="ARBA" id="ARBA00004651"/>
    </source>
</evidence>
<protein>
    <recommendedName>
        <fullName evidence="9">NADH:quinone oxidoreductase/Mrp antiporter transmembrane domain-containing protein</fullName>
    </recommendedName>
</protein>
<feature type="transmembrane region" description="Helical" evidence="8">
    <location>
        <begin position="72"/>
        <end position="92"/>
    </location>
</feature>
<keyword evidence="4 8" id="KW-1133">Transmembrane helix</keyword>
<comment type="caution">
    <text evidence="10">The sequence shown here is derived from an EMBL/GenBank/DDBJ whole genome shotgun (WGS) entry which is preliminary data.</text>
</comment>
<keyword evidence="3 7" id="KW-0812">Transmembrane</keyword>
<dbReference type="InterPro" id="IPR001750">
    <property type="entry name" value="ND/Mrp_TM"/>
</dbReference>
<keyword evidence="5" id="KW-0560">Oxidoreductase</keyword>
<dbReference type="GO" id="GO:0005886">
    <property type="term" value="C:plasma membrane"/>
    <property type="evidence" value="ECO:0007669"/>
    <property type="project" value="UniProtKB-SubCell"/>
</dbReference>
<feature type="transmembrane region" description="Helical" evidence="8">
    <location>
        <begin position="112"/>
        <end position="137"/>
    </location>
</feature>
<evidence type="ECO:0000256" key="8">
    <source>
        <dbReference type="SAM" id="Phobius"/>
    </source>
</evidence>
<evidence type="ECO:0000259" key="9">
    <source>
        <dbReference type="Pfam" id="PF00361"/>
    </source>
</evidence>
<dbReference type="GO" id="GO:0016491">
    <property type="term" value="F:oxidoreductase activity"/>
    <property type="evidence" value="ECO:0007669"/>
    <property type="project" value="UniProtKB-KW"/>
</dbReference>
<feature type="transmembrane region" description="Helical" evidence="8">
    <location>
        <begin position="219"/>
        <end position="241"/>
    </location>
</feature>
<feature type="domain" description="NADH:quinone oxidoreductase/Mrp antiporter transmembrane" evidence="9">
    <location>
        <begin position="131"/>
        <end position="424"/>
    </location>
</feature>
<dbReference type="EMBL" id="SGBC01000001">
    <property type="protein sequence ID" value="RZD17302.1"/>
    <property type="molecule type" value="Genomic_DNA"/>
</dbReference>
<feature type="transmembrane region" description="Helical" evidence="8">
    <location>
        <begin position="324"/>
        <end position="345"/>
    </location>
</feature>
<feature type="transmembrane region" description="Helical" evidence="8">
    <location>
        <begin position="422"/>
        <end position="446"/>
    </location>
</feature>
<evidence type="ECO:0000256" key="5">
    <source>
        <dbReference type="ARBA" id="ARBA00023002"/>
    </source>
</evidence>
<feature type="transmembrane region" description="Helical" evidence="8">
    <location>
        <begin position="383"/>
        <end position="410"/>
    </location>
</feature>
<gene>
    <name evidence="10" type="ORF">EVJ46_03480</name>
</gene>
<dbReference type="PANTHER" id="PTHR42682">
    <property type="entry name" value="HYDROGENASE-4 COMPONENT F"/>
    <property type="match status" value="1"/>
</dbReference>
<accession>A0A519BJ66</accession>
<dbReference type="AlphaFoldDB" id="A0A519BJ66"/>
<proteinExistence type="predicted"/>
<evidence type="ECO:0000256" key="4">
    <source>
        <dbReference type="ARBA" id="ARBA00022989"/>
    </source>
</evidence>
<sequence length="505" mass="54943">MKILIIIFLFIPLIAGLCSFVLKNKRVSEALTFISSIVSLSISVAFLIYLMSERGSAGVISIFNNAVVIDKFSAYIVLLVALIYFLSSMYSISYMKLAVKNESVTDSEFFRYYLLINLFALTMLVAPILNNMALYLIDIELTTITSSFLVITEITEKSIEAAWKYIVVVSSGISLALLGTVLFYLSGNLHGIYGLHVSSLDWTVLSAHSAYLNKDLVKIAFILIVIGLGTKVGLAPMHTWVPDAYSEAPSPVSAMLAASLENVALYGIIRYFNIAGGSTGFNYPETVLVIAGIFSIFVGIMGIINQNSTKRLFAYSSIEQMGIISLGFGLGGVFGTFGALFQMLAHSLSKPIMFYGSGNLLHKYKTKEIKNIKGVIYTMPKTAFLYIAGALTLVGAPPSAAFIGEFLILLESFKKSDYFISALLIILLIAAFIAILAKINSMIFGVSGENANIYDANNVQLKRGDFGPASLVPMAIPLILTIFLGLYIPSPLKSFLDGIVRIIIK</sequence>
<organism evidence="10 11">
    <name type="scientific">Acididesulfobacter guangdongensis</name>
    <dbReference type="NCBI Taxonomy" id="2597225"/>
    <lineage>
        <taxon>Bacteria</taxon>
        <taxon>Deltaproteobacteria</taxon>
        <taxon>Candidatus Acidulodesulfobacterales</taxon>
        <taxon>Candidatus Acididesulfobacter</taxon>
    </lineage>
</organism>
<reference evidence="10 11" key="1">
    <citation type="journal article" date="2019" name="ISME J.">
        <title>Insights into ecological role of a new deltaproteobacterial order Candidatus Acidulodesulfobacterales by metagenomics and metatranscriptomics.</title>
        <authorList>
            <person name="Tan S."/>
            <person name="Liu J."/>
            <person name="Fang Y."/>
            <person name="Hedlund B.P."/>
            <person name="Lian Z.H."/>
            <person name="Huang L.Y."/>
            <person name="Li J.T."/>
            <person name="Huang L.N."/>
            <person name="Li W.J."/>
            <person name="Jiang H.C."/>
            <person name="Dong H.L."/>
            <person name="Shu W.S."/>
        </authorList>
    </citation>
    <scope>NUCLEOTIDE SEQUENCE [LARGE SCALE GENOMIC DNA]</scope>
    <source>
        <strain evidence="10">AP2</strain>
    </source>
</reference>
<feature type="transmembrane region" description="Helical" evidence="8">
    <location>
        <begin position="286"/>
        <end position="304"/>
    </location>
</feature>
<evidence type="ECO:0000256" key="7">
    <source>
        <dbReference type="RuleBase" id="RU000320"/>
    </source>
</evidence>
<dbReference type="Proteomes" id="UP000316562">
    <property type="component" value="Unassembled WGS sequence"/>
</dbReference>
<evidence type="ECO:0000256" key="3">
    <source>
        <dbReference type="ARBA" id="ARBA00022692"/>
    </source>
</evidence>
<keyword evidence="2" id="KW-1003">Cell membrane</keyword>
<feature type="transmembrane region" description="Helical" evidence="8">
    <location>
        <begin position="165"/>
        <end position="185"/>
    </location>
</feature>
<dbReference type="PANTHER" id="PTHR42682:SF5">
    <property type="entry name" value="HYDROGENASE-4 COMPONENT F"/>
    <property type="match status" value="1"/>
</dbReference>
<feature type="transmembrane region" description="Helical" evidence="8">
    <location>
        <begin position="30"/>
        <end position="51"/>
    </location>
</feature>
<comment type="subcellular location">
    <subcellularLocation>
        <location evidence="1">Cell membrane</location>
        <topology evidence="1">Multi-pass membrane protein</topology>
    </subcellularLocation>
    <subcellularLocation>
        <location evidence="7">Membrane</location>
        <topology evidence="7">Multi-pass membrane protein</topology>
    </subcellularLocation>
</comment>
<dbReference type="Pfam" id="PF00361">
    <property type="entry name" value="Proton_antipo_M"/>
    <property type="match status" value="1"/>
</dbReference>